<evidence type="ECO:0000313" key="2">
    <source>
        <dbReference type="EMBL" id="PKU47012.1"/>
    </source>
</evidence>
<gene>
    <name evidence="2" type="ORF">llap_2665</name>
</gene>
<evidence type="ECO:0000313" key="3">
    <source>
        <dbReference type="Proteomes" id="UP000233556"/>
    </source>
</evidence>
<proteinExistence type="predicted"/>
<name>A0A2I0ULU3_LIMLA</name>
<feature type="compositionally biased region" description="Basic and acidic residues" evidence="1">
    <location>
        <begin position="22"/>
        <end position="33"/>
    </location>
</feature>
<dbReference type="AlphaFoldDB" id="A0A2I0ULU3"/>
<feature type="region of interest" description="Disordered" evidence="1">
    <location>
        <begin position="1"/>
        <end position="39"/>
    </location>
</feature>
<dbReference type="EMBL" id="KZ505691">
    <property type="protein sequence ID" value="PKU47012.1"/>
    <property type="molecule type" value="Genomic_DNA"/>
</dbReference>
<evidence type="ECO:0000256" key="1">
    <source>
        <dbReference type="SAM" id="MobiDB-lite"/>
    </source>
</evidence>
<keyword evidence="3" id="KW-1185">Reference proteome</keyword>
<sequence length="100" mass="11242">MGINRVNPYHNSATLRQATQDTPREQLHPERPKRLLGGGPTVRMKKLTLWYLFVLAFVKMRLTDLVRANLALSTGISPREPMAAKLLCHSLHQSSPALLT</sequence>
<accession>A0A2I0ULU3</accession>
<protein>
    <submittedName>
        <fullName evidence="2">Uncharacterized protein</fullName>
    </submittedName>
</protein>
<reference evidence="3" key="2">
    <citation type="submission" date="2017-12" db="EMBL/GenBank/DDBJ databases">
        <title>Genome sequence of the Bar-tailed Godwit (Limosa lapponica baueri).</title>
        <authorList>
            <person name="Lima N.C.B."/>
            <person name="Parody-Merino A.M."/>
            <person name="Battley P.F."/>
            <person name="Fidler A.E."/>
            <person name="Prosdocimi F."/>
        </authorList>
    </citation>
    <scope>NUCLEOTIDE SEQUENCE [LARGE SCALE GENOMIC DNA]</scope>
</reference>
<reference evidence="3" key="1">
    <citation type="submission" date="2017-11" db="EMBL/GenBank/DDBJ databases">
        <authorList>
            <person name="Lima N.C."/>
            <person name="Parody-Merino A.M."/>
            <person name="Battley P.F."/>
            <person name="Fidler A.E."/>
            <person name="Prosdocimi F."/>
        </authorList>
    </citation>
    <scope>NUCLEOTIDE SEQUENCE [LARGE SCALE GENOMIC DNA]</scope>
</reference>
<feature type="compositionally biased region" description="Polar residues" evidence="1">
    <location>
        <begin position="9"/>
        <end position="21"/>
    </location>
</feature>
<organism evidence="2 3">
    <name type="scientific">Limosa lapponica baueri</name>
    <dbReference type="NCBI Taxonomy" id="1758121"/>
    <lineage>
        <taxon>Eukaryota</taxon>
        <taxon>Metazoa</taxon>
        <taxon>Chordata</taxon>
        <taxon>Craniata</taxon>
        <taxon>Vertebrata</taxon>
        <taxon>Euteleostomi</taxon>
        <taxon>Archelosauria</taxon>
        <taxon>Archosauria</taxon>
        <taxon>Dinosauria</taxon>
        <taxon>Saurischia</taxon>
        <taxon>Theropoda</taxon>
        <taxon>Coelurosauria</taxon>
        <taxon>Aves</taxon>
        <taxon>Neognathae</taxon>
        <taxon>Neoaves</taxon>
        <taxon>Charadriiformes</taxon>
        <taxon>Scolopacidae</taxon>
        <taxon>Limosa</taxon>
    </lineage>
</organism>
<dbReference type="Proteomes" id="UP000233556">
    <property type="component" value="Unassembled WGS sequence"/>
</dbReference>